<gene>
    <name evidence="1" type="ORF">COX39_00450</name>
</gene>
<dbReference type="SUPFAM" id="SSF158446">
    <property type="entry name" value="IVS-encoded protein-like"/>
    <property type="match status" value="1"/>
</dbReference>
<dbReference type="PANTHER" id="PTHR38471">
    <property type="entry name" value="FOUR HELIX BUNDLE PROTEIN"/>
    <property type="match status" value="1"/>
</dbReference>
<dbReference type="Proteomes" id="UP000231567">
    <property type="component" value="Unassembled WGS sequence"/>
</dbReference>
<organism evidence="1 2">
    <name type="scientific">Candidatus Nealsonbacteria bacterium CG23_combo_of_CG06-09_8_20_14_all_40_13</name>
    <dbReference type="NCBI Taxonomy" id="1974724"/>
    <lineage>
        <taxon>Bacteria</taxon>
        <taxon>Candidatus Nealsoniibacteriota</taxon>
    </lineage>
</organism>
<accession>A0A2G9YRK9</accession>
<dbReference type="Pfam" id="PF05635">
    <property type="entry name" value="23S_rRNA_IVP"/>
    <property type="match status" value="1"/>
</dbReference>
<dbReference type="PANTHER" id="PTHR38471:SF2">
    <property type="entry name" value="FOUR HELIX BUNDLE PROTEIN"/>
    <property type="match status" value="1"/>
</dbReference>
<evidence type="ECO:0000313" key="2">
    <source>
        <dbReference type="Proteomes" id="UP000231567"/>
    </source>
</evidence>
<dbReference type="EMBL" id="PCRM01000010">
    <property type="protein sequence ID" value="PIP21878.1"/>
    <property type="molecule type" value="Genomic_DNA"/>
</dbReference>
<dbReference type="CDD" id="cd16377">
    <property type="entry name" value="23S_rRNA_IVP_like"/>
    <property type="match status" value="1"/>
</dbReference>
<reference evidence="1 2" key="1">
    <citation type="submission" date="2017-09" db="EMBL/GenBank/DDBJ databases">
        <title>Depth-based differentiation of microbial function through sediment-hosted aquifers and enrichment of novel symbionts in the deep terrestrial subsurface.</title>
        <authorList>
            <person name="Probst A.J."/>
            <person name="Ladd B."/>
            <person name="Jarett J.K."/>
            <person name="Geller-Mcgrath D.E."/>
            <person name="Sieber C.M."/>
            <person name="Emerson J.B."/>
            <person name="Anantharaman K."/>
            <person name="Thomas B.C."/>
            <person name="Malmstrom R."/>
            <person name="Stieglmeier M."/>
            <person name="Klingl A."/>
            <person name="Woyke T."/>
            <person name="Ryan C.M."/>
            <person name="Banfield J.F."/>
        </authorList>
    </citation>
    <scope>NUCLEOTIDE SEQUENCE [LARGE SCALE GENOMIC DNA]</scope>
    <source>
        <strain evidence="1">CG23_combo_of_CG06-09_8_20_14_all_40_13</strain>
    </source>
</reference>
<dbReference type="InterPro" id="IPR012657">
    <property type="entry name" value="23S_rRNA-intervening_sequence"/>
</dbReference>
<dbReference type="Gene3D" id="1.20.1440.60">
    <property type="entry name" value="23S rRNA-intervening sequence"/>
    <property type="match status" value="1"/>
</dbReference>
<dbReference type="AlphaFoldDB" id="A0A2G9YRK9"/>
<dbReference type="NCBIfam" id="TIGR02436">
    <property type="entry name" value="four helix bundle protein"/>
    <property type="match status" value="1"/>
</dbReference>
<evidence type="ECO:0000313" key="1">
    <source>
        <dbReference type="EMBL" id="PIP21878.1"/>
    </source>
</evidence>
<dbReference type="InterPro" id="IPR036583">
    <property type="entry name" value="23S_rRNA_IVS_sf"/>
</dbReference>
<comment type="caution">
    <text evidence="1">The sequence shown here is derived from an EMBL/GenBank/DDBJ whole genome shotgun (WGS) entry which is preliminary data.</text>
</comment>
<name>A0A2G9YRK9_9BACT</name>
<protein>
    <submittedName>
        <fullName evidence="1">Four helix bundle protein</fullName>
    </submittedName>
</protein>
<sequence length="117" mass="13329">MYKFEKLKVWDESLKLIKLVYSVIKELPLSERYGLADQLRRSAISISLNLAEGCGTGTDKEFKFFLRISVKSQYETVAGLMIIKSLYSKINIAKVLRQAETVGKMLHGLIRSLSKNQ</sequence>
<proteinExistence type="predicted"/>